<evidence type="ECO:0000256" key="6">
    <source>
        <dbReference type="ARBA" id="ARBA00023163"/>
    </source>
</evidence>
<evidence type="ECO:0000256" key="2">
    <source>
        <dbReference type="ARBA" id="ARBA00007798"/>
    </source>
</evidence>
<feature type="compositionally biased region" description="Basic residues" evidence="8">
    <location>
        <begin position="177"/>
        <end position="188"/>
    </location>
</feature>
<dbReference type="EMBL" id="JBBXJM010000001">
    <property type="protein sequence ID" value="KAL1412937.1"/>
    <property type="molecule type" value="Genomic_DNA"/>
</dbReference>
<keyword evidence="5" id="KW-0010">Activator</keyword>
<evidence type="ECO:0000313" key="10">
    <source>
        <dbReference type="EMBL" id="KAL1412937.1"/>
    </source>
</evidence>
<evidence type="ECO:0000256" key="7">
    <source>
        <dbReference type="ARBA" id="ARBA00023242"/>
    </source>
</evidence>
<comment type="similarity">
    <text evidence="2">Belongs to the EAF family.</text>
</comment>
<dbReference type="Proteomes" id="UP001565368">
    <property type="component" value="Unassembled WGS sequence"/>
</dbReference>
<name>A0ABR3QEG3_9TREE</name>
<evidence type="ECO:0000256" key="1">
    <source>
        <dbReference type="ARBA" id="ARBA00004123"/>
    </source>
</evidence>
<feature type="compositionally biased region" description="Low complexity" evidence="8">
    <location>
        <begin position="207"/>
        <end position="218"/>
    </location>
</feature>
<feature type="domain" description="Transcription elongation factor Eaf N-terminal" evidence="9">
    <location>
        <begin position="30"/>
        <end position="119"/>
    </location>
</feature>
<accession>A0ABR3QEG3</accession>
<keyword evidence="4" id="KW-0805">Transcription regulation</keyword>
<feature type="compositionally biased region" description="Low complexity" evidence="8">
    <location>
        <begin position="152"/>
        <end position="161"/>
    </location>
</feature>
<evidence type="ECO:0000259" key="9">
    <source>
        <dbReference type="Pfam" id="PF09816"/>
    </source>
</evidence>
<dbReference type="PANTHER" id="PTHR15970:SF2">
    <property type="entry name" value="ELL-ASSOCIATED FACTOR EAF"/>
    <property type="match status" value="1"/>
</dbReference>
<comment type="subcellular location">
    <subcellularLocation>
        <location evidence="1">Nucleus</location>
    </subcellularLocation>
</comment>
<evidence type="ECO:0000313" key="11">
    <source>
        <dbReference type="Proteomes" id="UP001565368"/>
    </source>
</evidence>
<keyword evidence="3" id="KW-0597">Phosphoprotein</keyword>
<proteinExistence type="inferred from homology"/>
<keyword evidence="11" id="KW-1185">Reference proteome</keyword>
<evidence type="ECO:0000256" key="5">
    <source>
        <dbReference type="ARBA" id="ARBA00023159"/>
    </source>
</evidence>
<dbReference type="RefSeq" id="XP_069212881.1">
    <property type="nucleotide sequence ID" value="XM_069349337.1"/>
</dbReference>
<feature type="compositionally biased region" description="Acidic residues" evidence="8">
    <location>
        <begin position="260"/>
        <end position="277"/>
    </location>
</feature>
<feature type="region of interest" description="Disordered" evidence="8">
    <location>
        <begin position="122"/>
        <end position="297"/>
    </location>
</feature>
<reference evidence="10 11" key="1">
    <citation type="submission" date="2023-08" db="EMBL/GenBank/DDBJ databases">
        <title>Annotated Genome Sequence of Vanrija albida AlHP1.</title>
        <authorList>
            <person name="Herzog R."/>
        </authorList>
    </citation>
    <scope>NUCLEOTIDE SEQUENCE [LARGE SCALE GENOMIC DNA]</scope>
    <source>
        <strain evidence="10 11">AlHP1</strain>
    </source>
</reference>
<sequence length="297" mass="31305">MATDLLGSLPTGTFALELAPSARALLGKRRAPPNDDDELLALRYKFKPVSVAPETPGALDYANTGRVLAFDLPSGGHQVFDIREEASKARECALVWDEQRSTFVLHSLPTTLNLAVNRTLSPAWPEGRVPAPSLAPESPPRAKKPRAPSPRPEASAAAAAAVRKQLPNSVLPAAPAKPKRAPAKKKAAAPKASPAKPKAAPKKRGGKAAAAAAVPASKVKSEEFIEDSDDDAGDDDGMDEFANMLGEAVEQAASTKLAGYDDDDDDDDVEEDEDDELGGAHFAGYQPTAEADDVEWI</sequence>
<comment type="caution">
    <text evidence="10">The sequence shown here is derived from an EMBL/GenBank/DDBJ whole genome shotgun (WGS) entry which is preliminary data.</text>
</comment>
<dbReference type="Pfam" id="PF09816">
    <property type="entry name" value="EAF"/>
    <property type="match status" value="1"/>
</dbReference>
<dbReference type="PANTHER" id="PTHR15970">
    <property type="entry name" value="ELL-ASSOCIATED FACTOR EAF"/>
    <property type="match status" value="1"/>
</dbReference>
<feature type="compositionally biased region" description="Low complexity" evidence="8">
    <location>
        <begin position="189"/>
        <end position="198"/>
    </location>
</feature>
<dbReference type="InterPro" id="IPR027093">
    <property type="entry name" value="EAF_fam"/>
</dbReference>
<evidence type="ECO:0000256" key="4">
    <source>
        <dbReference type="ARBA" id="ARBA00023015"/>
    </source>
</evidence>
<keyword evidence="7" id="KW-0539">Nucleus</keyword>
<gene>
    <name evidence="10" type="ORF">Q8F55_000686</name>
</gene>
<evidence type="ECO:0000256" key="8">
    <source>
        <dbReference type="SAM" id="MobiDB-lite"/>
    </source>
</evidence>
<protein>
    <recommendedName>
        <fullName evidence="9">Transcription elongation factor Eaf N-terminal domain-containing protein</fullName>
    </recommendedName>
</protein>
<dbReference type="GeneID" id="95981729"/>
<dbReference type="InterPro" id="IPR019194">
    <property type="entry name" value="Tscrpt_elong_fac_Eaf_N"/>
</dbReference>
<feature type="compositionally biased region" description="Acidic residues" evidence="8">
    <location>
        <begin position="224"/>
        <end position="239"/>
    </location>
</feature>
<keyword evidence="6" id="KW-0804">Transcription</keyword>
<organism evidence="10 11">
    <name type="scientific">Vanrija albida</name>
    <dbReference type="NCBI Taxonomy" id="181172"/>
    <lineage>
        <taxon>Eukaryota</taxon>
        <taxon>Fungi</taxon>
        <taxon>Dikarya</taxon>
        <taxon>Basidiomycota</taxon>
        <taxon>Agaricomycotina</taxon>
        <taxon>Tremellomycetes</taxon>
        <taxon>Trichosporonales</taxon>
        <taxon>Trichosporonaceae</taxon>
        <taxon>Vanrija</taxon>
    </lineage>
</organism>
<evidence type="ECO:0000256" key="3">
    <source>
        <dbReference type="ARBA" id="ARBA00022553"/>
    </source>
</evidence>